<proteinExistence type="predicted"/>
<keyword evidence="3" id="KW-1185">Reference proteome</keyword>
<evidence type="ECO:0000313" key="1">
    <source>
        <dbReference type="EMBL" id="OPH38203.1"/>
    </source>
</evidence>
<dbReference type="Proteomes" id="UP000254618">
    <property type="component" value="Unassembled WGS sequence"/>
</dbReference>
<reference evidence="1 3" key="1">
    <citation type="submission" date="2017-03" db="EMBL/GenBank/DDBJ databases">
        <title>Draft genome sequence of Moraxella equi CCUG 4950T type strain.</title>
        <authorList>
            <person name="Salva-Serra F."/>
            <person name="Engstrom-Jakobsson H."/>
            <person name="Thorell K."/>
            <person name="Jaen-Luchoro D."/>
            <person name="Gonzales-Siles L."/>
            <person name="Karlsson R."/>
            <person name="Yazdan S."/>
            <person name="Boulund F."/>
            <person name="Johnning A."/>
            <person name="Engstrand L."/>
            <person name="Kristiansson E."/>
            <person name="Moore E."/>
        </authorList>
    </citation>
    <scope>NUCLEOTIDE SEQUENCE [LARGE SCALE GENOMIC DNA]</scope>
    <source>
        <strain evidence="1 3">CCUG 4950</strain>
    </source>
</reference>
<sequence>MTQDNKHDNGANLIIDALLARMSELDRFSDDERVIAGRELLPLDVVVNDTGGFGFVIEAAEYGYDDNGNKRWSVDFAGGVLMLVYSGKNEAVRTIYETEEAAARAYLAKHLGDKKWF</sequence>
<protein>
    <submittedName>
        <fullName evidence="2">Uncharacterized protein</fullName>
    </submittedName>
</protein>
<dbReference type="AlphaFoldDB" id="A0A378QUN7"/>
<accession>A0A378QUN7</accession>
<evidence type="ECO:0000313" key="2">
    <source>
        <dbReference type="EMBL" id="STZ03133.1"/>
    </source>
</evidence>
<dbReference type="RefSeq" id="WP_079325657.1">
    <property type="nucleotide sequence ID" value="NZ_MXAP01000063.1"/>
</dbReference>
<reference evidence="2 4" key="2">
    <citation type="submission" date="2018-06" db="EMBL/GenBank/DDBJ databases">
        <authorList>
            <consortium name="Pathogen Informatics"/>
            <person name="Doyle S."/>
        </authorList>
    </citation>
    <scope>NUCLEOTIDE SEQUENCE [LARGE SCALE GENOMIC DNA]</scope>
    <source>
        <strain evidence="2 4">NCTC11012</strain>
    </source>
</reference>
<name>A0A378QUN7_9GAMM</name>
<evidence type="ECO:0000313" key="3">
    <source>
        <dbReference type="Proteomes" id="UP000190777"/>
    </source>
</evidence>
<dbReference type="EMBL" id="MXAP01000063">
    <property type="protein sequence ID" value="OPH38203.1"/>
    <property type="molecule type" value="Genomic_DNA"/>
</dbReference>
<dbReference type="EMBL" id="UGQF01000001">
    <property type="protein sequence ID" value="STZ03133.1"/>
    <property type="molecule type" value="Genomic_DNA"/>
</dbReference>
<gene>
    <name evidence="1" type="ORF">B5J93_06560</name>
    <name evidence="2" type="ORF">NCTC11012_01366</name>
</gene>
<organism evidence="2 4">
    <name type="scientific">Moraxella equi</name>
    <dbReference type="NCBI Taxonomy" id="60442"/>
    <lineage>
        <taxon>Bacteria</taxon>
        <taxon>Pseudomonadati</taxon>
        <taxon>Pseudomonadota</taxon>
        <taxon>Gammaproteobacteria</taxon>
        <taxon>Moraxellales</taxon>
        <taxon>Moraxellaceae</taxon>
        <taxon>Moraxella</taxon>
    </lineage>
</organism>
<dbReference type="Proteomes" id="UP000190777">
    <property type="component" value="Unassembled WGS sequence"/>
</dbReference>
<evidence type="ECO:0000313" key="4">
    <source>
        <dbReference type="Proteomes" id="UP000254618"/>
    </source>
</evidence>